<protein>
    <submittedName>
        <fullName evidence="2">Uncharacterized protein</fullName>
    </submittedName>
</protein>
<feature type="region of interest" description="Disordered" evidence="1">
    <location>
        <begin position="169"/>
        <end position="201"/>
    </location>
</feature>
<dbReference type="Proteomes" id="UP000318081">
    <property type="component" value="Chromosome"/>
</dbReference>
<name>A0ABX5XNH2_9BACT</name>
<accession>A0ABX5XNH2</accession>
<dbReference type="EMBL" id="CP036432">
    <property type="protein sequence ID" value="QDV82171.1"/>
    <property type="molecule type" value="Genomic_DNA"/>
</dbReference>
<evidence type="ECO:0000256" key="1">
    <source>
        <dbReference type="SAM" id="MobiDB-lite"/>
    </source>
</evidence>
<evidence type="ECO:0000313" key="3">
    <source>
        <dbReference type="Proteomes" id="UP000318081"/>
    </source>
</evidence>
<proteinExistence type="predicted"/>
<reference evidence="2 3" key="1">
    <citation type="submission" date="2019-02" db="EMBL/GenBank/DDBJ databases">
        <title>Deep-cultivation of Planctomycetes and their phenomic and genomic characterization uncovers novel biology.</title>
        <authorList>
            <person name="Wiegand S."/>
            <person name="Jogler M."/>
            <person name="Boedeker C."/>
            <person name="Pinto D."/>
            <person name="Vollmers J."/>
            <person name="Rivas-Marin E."/>
            <person name="Kohn T."/>
            <person name="Peeters S.H."/>
            <person name="Heuer A."/>
            <person name="Rast P."/>
            <person name="Oberbeckmann S."/>
            <person name="Bunk B."/>
            <person name="Jeske O."/>
            <person name="Meyerdierks A."/>
            <person name="Storesund J.E."/>
            <person name="Kallscheuer N."/>
            <person name="Luecker S."/>
            <person name="Lage O.M."/>
            <person name="Pohl T."/>
            <person name="Merkel B.J."/>
            <person name="Hornburger P."/>
            <person name="Mueller R.-W."/>
            <person name="Bruemmer F."/>
            <person name="Labrenz M."/>
            <person name="Spormann A.M."/>
            <person name="Op den Camp H."/>
            <person name="Overmann J."/>
            <person name="Amann R."/>
            <person name="Jetten M.S.M."/>
            <person name="Mascher T."/>
            <person name="Medema M.H."/>
            <person name="Devos D.P."/>
            <person name="Kaster A.-K."/>
            <person name="Ovreas L."/>
            <person name="Rohde M."/>
            <person name="Galperin M.Y."/>
            <person name="Jogler C."/>
        </authorList>
    </citation>
    <scope>NUCLEOTIDE SEQUENCE [LARGE SCALE GENOMIC DNA]</scope>
    <source>
        <strain evidence="2 3">TBK1r</strain>
    </source>
</reference>
<organism evidence="2 3">
    <name type="scientific">Stieleria magnilauensis</name>
    <dbReference type="NCBI Taxonomy" id="2527963"/>
    <lineage>
        <taxon>Bacteria</taxon>
        <taxon>Pseudomonadati</taxon>
        <taxon>Planctomycetota</taxon>
        <taxon>Planctomycetia</taxon>
        <taxon>Pirellulales</taxon>
        <taxon>Pirellulaceae</taxon>
        <taxon>Stieleria</taxon>
    </lineage>
</organism>
<evidence type="ECO:0000313" key="2">
    <source>
        <dbReference type="EMBL" id="QDV82171.1"/>
    </source>
</evidence>
<gene>
    <name evidence="2" type="ORF">TBK1r_10960</name>
</gene>
<keyword evidence="3" id="KW-1185">Reference proteome</keyword>
<feature type="compositionally biased region" description="Basic and acidic residues" evidence="1">
    <location>
        <begin position="174"/>
        <end position="201"/>
    </location>
</feature>
<sequence>MACPCARVGPLGCDDSNRIRRHFSFNQEHDLRSYLGEASNHHLLRCVRFLRRLHGKRSICPGWPCCRGRRPIVAPPIPWRPLPASLARNSSALQLMLRFDLTGLSLSSTSARLPRGGAKCGQGIRSFAKRKSHWITHRCREGVRRLSIHHGPREIKTLSVAVSSLVTYGQKTPEAGDKRRPPRGRENLSRIPPDRRAHDSR</sequence>